<proteinExistence type="predicted"/>
<dbReference type="AlphaFoldDB" id="A0A8H6LTX3"/>
<evidence type="ECO:0000313" key="3">
    <source>
        <dbReference type="Proteomes" id="UP000521943"/>
    </source>
</evidence>
<feature type="signal peptide" evidence="1">
    <location>
        <begin position="1"/>
        <end position="15"/>
    </location>
</feature>
<evidence type="ECO:0008006" key="4">
    <source>
        <dbReference type="Google" id="ProtNLM"/>
    </source>
</evidence>
<sequence>MSLIIPLELIYLCIAASRDCLPALLQVSLVSKECASEARKYVFKEINLDRRDRTVDAYSHYIQTLVNLLESNRMLGNYVRALVLPLEPSIYAASEVYTQDIPTILKHFTFLTMLSITPGDNCDWEALPDPLKQSISLRCSASSITRLNFANFLNFPRHLFQSAPNLTTLGLIQLSDNLKTEARSQSGPPAGRSLRSDSESRLASLTVLDASSVVHSCTLTDPKWISKLRNLSWHISTQEDLNLCCRIIRECAGSLRELTIDFQFVIDTSPIYLGDILSLPQVTKLTLKSFIQLENEIDGGAESNLEIHLPLFLDIIRSQRSVQLFLIEIKAMNPSSHITSSESAAPPAILRNRGAWNAMDDYLSSETTTRPIATILNFTIGLGNEQHRLLEAEEIAFKNQLLQETHEVLHRTIKAERLWMIIDDEHWLIPARYLVGRPEAQ</sequence>
<keyword evidence="1" id="KW-0732">Signal</keyword>
<gene>
    <name evidence="2" type="ORF">DFP72DRAFT_947983</name>
</gene>
<dbReference type="SUPFAM" id="SSF52047">
    <property type="entry name" value="RNI-like"/>
    <property type="match status" value="1"/>
</dbReference>
<feature type="chain" id="PRO_5034485528" description="F-box domain-containing protein" evidence="1">
    <location>
        <begin position="16"/>
        <end position="441"/>
    </location>
</feature>
<keyword evidence="3" id="KW-1185">Reference proteome</keyword>
<protein>
    <recommendedName>
        <fullName evidence="4">F-box domain-containing protein</fullName>
    </recommendedName>
</protein>
<evidence type="ECO:0000313" key="2">
    <source>
        <dbReference type="EMBL" id="KAF6740976.1"/>
    </source>
</evidence>
<dbReference type="EMBL" id="JACGCI010000311">
    <property type="protein sequence ID" value="KAF6740976.1"/>
    <property type="molecule type" value="Genomic_DNA"/>
</dbReference>
<dbReference type="Proteomes" id="UP000521943">
    <property type="component" value="Unassembled WGS sequence"/>
</dbReference>
<accession>A0A8H6LTX3</accession>
<name>A0A8H6LTX3_9AGAR</name>
<comment type="caution">
    <text evidence="2">The sequence shown here is derived from an EMBL/GenBank/DDBJ whole genome shotgun (WGS) entry which is preliminary data.</text>
</comment>
<evidence type="ECO:0000256" key="1">
    <source>
        <dbReference type="SAM" id="SignalP"/>
    </source>
</evidence>
<reference evidence="2 3" key="1">
    <citation type="submission" date="2020-07" db="EMBL/GenBank/DDBJ databases">
        <title>Comparative genomics of pyrophilous fungi reveals a link between fire events and developmental genes.</title>
        <authorList>
            <consortium name="DOE Joint Genome Institute"/>
            <person name="Steindorff A.S."/>
            <person name="Carver A."/>
            <person name="Calhoun S."/>
            <person name="Stillman K."/>
            <person name="Liu H."/>
            <person name="Lipzen A."/>
            <person name="Pangilinan J."/>
            <person name="Labutti K."/>
            <person name="Bruns T.D."/>
            <person name="Grigoriev I.V."/>
        </authorList>
    </citation>
    <scope>NUCLEOTIDE SEQUENCE [LARGE SCALE GENOMIC DNA]</scope>
    <source>
        <strain evidence="2 3">CBS 144469</strain>
    </source>
</reference>
<organism evidence="2 3">
    <name type="scientific">Ephemerocybe angulata</name>
    <dbReference type="NCBI Taxonomy" id="980116"/>
    <lineage>
        <taxon>Eukaryota</taxon>
        <taxon>Fungi</taxon>
        <taxon>Dikarya</taxon>
        <taxon>Basidiomycota</taxon>
        <taxon>Agaricomycotina</taxon>
        <taxon>Agaricomycetes</taxon>
        <taxon>Agaricomycetidae</taxon>
        <taxon>Agaricales</taxon>
        <taxon>Agaricineae</taxon>
        <taxon>Psathyrellaceae</taxon>
        <taxon>Ephemerocybe</taxon>
    </lineage>
</organism>